<keyword evidence="1" id="KW-0472">Membrane</keyword>
<name>A0ABR1I5B5_9HYPO</name>
<comment type="caution">
    <text evidence="2">The sequence shown here is derived from an EMBL/GenBank/DDBJ whole genome shotgun (WGS) entry which is preliminary data.</text>
</comment>
<dbReference type="EMBL" id="JAZAVK010000038">
    <property type="protein sequence ID" value="KAK7428730.1"/>
    <property type="molecule type" value="Genomic_DNA"/>
</dbReference>
<evidence type="ECO:0000313" key="3">
    <source>
        <dbReference type="Proteomes" id="UP001498421"/>
    </source>
</evidence>
<protein>
    <submittedName>
        <fullName evidence="2">Uncharacterized protein</fullName>
    </submittedName>
</protein>
<reference evidence="2 3" key="1">
    <citation type="journal article" date="2025" name="Microbiol. Resour. Announc.">
        <title>Draft genome sequences for Neonectria magnoliae and Neonectria punicea, canker pathogens of Liriodendron tulipifera and Acer saccharum in West Virginia.</title>
        <authorList>
            <person name="Petronek H.M."/>
            <person name="Kasson M.T."/>
            <person name="Metheny A.M."/>
            <person name="Stauder C.M."/>
            <person name="Lovett B."/>
            <person name="Lynch S.C."/>
            <person name="Garnas J.R."/>
            <person name="Kasson L.R."/>
            <person name="Stajich J.E."/>
        </authorList>
    </citation>
    <scope>NUCLEOTIDE SEQUENCE [LARGE SCALE GENOMIC DNA]</scope>
    <source>
        <strain evidence="2 3">NRRL 64651</strain>
    </source>
</reference>
<keyword evidence="1" id="KW-0812">Transmembrane</keyword>
<accession>A0ABR1I5B5</accession>
<organism evidence="2 3">
    <name type="scientific">Neonectria magnoliae</name>
    <dbReference type="NCBI Taxonomy" id="2732573"/>
    <lineage>
        <taxon>Eukaryota</taxon>
        <taxon>Fungi</taxon>
        <taxon>Dikarya</taxon>
        <taxon>Ascomycota</taxon>
        <taxon>Pezizomycotina</taxon>
        <taxon>Sordariomycetes</taxon>
        <taxon>Hypocreomycetidae</taxon>
        <taxon>Hypocreales</taxon>
        <taxon>Nectriaceae</taxon>
        <taxon>Neonectria</taxon>
    </lineage>
</organism>
<keyword evidence="1" id="KW-1133">Transmembrane helix</keyword>
<gene>
    <name evidence="2" type="ORF">QQZ08_004826</name>
</gene>
<dbReference type="Proteomes" id="UP001498421">
    <property type="component" value="Unassembled WGS sequence"/>
</dbReference>
<feature type="transmembrane region" description="Helical" evidence="1">
    <location>
        <begin position="41"/>
        <end position="65"/>
    </location>
</feature>
<proteinExistence type="predicted"/>
<keyword evidence="3" id="KW-1185">Reference proteome</keyword>
<sequence length="86" mass="9548">MDWIISSAASPTWWPASIAKSEMDNLTRRSKIRFRVHPKSLVFSVLSLLTTVFTACHIIFGTLVLSPVVFISVNDSLSIVARMVPS</sequence>
<evidence type="ECO:0000256" key="1">
    <source>
        <dbReference type="SAM" id="Phobius"/>
    </source>
</evidence>
<evidence type="ECO:0000313" key="2">
    <source>
        <dbReference type="EMBL" id="KAK7428730.1"/>
    </source>
</evidence>